<dbReference type="SUPFAM" id="SSF49313">
    <property type="entry name" value="Cadherin-like"/>
    <property type="match status" value="1"/>
</dbReference>
<reference evidence="11" key="1">
    <citation type="submission" date="2017-02" db="EMBL/GenBank/DDBJ databases">
        <title>Comparative genomics and description of representatives of a novel lineage of planctomycetes thriving in anoxic sediments.</title>
        <authorList>
            <person name="Spring S."/>
            <person name="Bunk B."/>
            <person name="Sproer C."/>
        </authorList>
    </citation>
    <scope>NUCLEOTIDE SEQUENCE [LARGE SCALE GENOMIC DNA]</scope>
    <source>
        <strain evidence="11">ST-NAGAB-D1</strain>
    </source>
</reference>
<dbReference type="SMART" id="SM00560">
    <property type="entry name" value="LamGL"/>
    <property type="match status" value="2"/>
</dbReference>
<dbReference type="SMART" id="SM00636">
    <property type="entry name" value="Glyco_18"/>
    <property type="match status" value="1"/>
</dbReference>
<proteinExistence type="predicted"/>
<dbReference type="AlphaFoldDB" id="A0A1U9NLP4"/>
<dbReference type="InterPro" id="IPR006558">
    <property type="entry name" value="LamG-like"/>
</dbReference>
<dbReference type="Gene3D" id="2.60.120.200">
    <property type="match status" value="2"/>
</dbReference>
<dbReference type="GO" id="GO:0006032">
    <property type="term" value="P:chitin catabolic process"/>
    <property type="evidence" value="ECO:0007669"/>
    <property type="project" value="TreeGrafter"/>
</dbReference>
<dbReference type="GO" id="GO:0005509">
    <property type="term" value="F:calcium ion binding"/>
    <property type="evidence" value="ECO:0007669"/>
    <property type="project" value="InterPro"/>
</dbReference>
<dbReference type="InterPro" id="IPR001579">
    <property type="entry name" value="Glyco_hydro_18_chit_AS"/>
</dbReference>
<dbReference type="Gene3D" id="3.20.20.80">
    <property type="entry name" value="Glycosidases"/>
    <property type="match status" value="1"/>
</dbReference>
<protein>
    <recommendedName>
        <fullName evidence="2">chitinase</fullName>
        <ecNumber evidence="2">3.2.1.14</ecNumber>
    </recommendedName>
</protein>
<keyword evidence="3 8" id="KW-0732">Signal</keyword>
<keyword evidence="5" id="KW-1015">Disulfide bond</keyword>
<dbReference type="GO" id="GO:0008061">
    <property type="term" value="F:chitin binding"/>
    <property type="evidence" value="ECO:0007669"/>
    <property type="project" value="InterPro"/>
</dbReference>
<dbReference type="SUPFAM" id="SSF51445">
    <property type="entry name" value="(Trans)glycosidases"/>
    <property type="match status" value="1"/>
</dbReference>
<dbReference type="PROSITE" id="PS00018">
    <property type="entry name" value="EF_HAND_1"/>
    <property type="match status" value="1"/>
</dbReference>
<dbReference type="InterPro" id="IPR041437">
    <property type="entry name" value="GH115_C"/>
</dbReference>
<evidence type="ECO:0000256" key="7">
    <source>
        <dbReference type="RuleBase" id="RU000489"/>
    </source>
</evidence>
<dbReference type="GO" id="GO:0008843">
    <property type="term" value="F:endochitinase activity"/>
    <property type="evidence" value="ECO:0007669"/>
    <property type="project" value="UniProtKB-EC"/>
</dbReference>
<evidence type="ECO:0000256" key="5">
    <source>
        <dbReference type="ARBA" id="ARBA00023157"/>
    </source>
</evidence>
<dbReference type="Pfam" id="PF17829">
    <property type="entry name" value="GH115_C"/>
    <property type="match status" value="1"/>
</dbReference>
<keyword evidence="11" id="KW-1185">Reference proteome</keyword>
<accession>A0A1U9NLP4</accession>
<evidence type="ECO:0000256" key="3">
    <source>
        <dbReference type="ARBA" id="ARBA00022729"/>
    </source>
</evidence>
<dbReference type="Proteomes" id="UP000189674">
    <property type="component" value="Chromosome"/>
</dbReference>
<dbReference type="SUPFAM" id="SSF49899">
    <property type="entry name" value="Concanavalin A-like lectins/glucanases"/>
    <property type="match status" value="2"/>
</dbReference>
<dbReference type="RefSeq" id="WP_146662036.1">
    <property type="nucleotide sequence ID" value="NZ_CP019791.1"/>
</dbReference>
<dbReference type="PROSITE" id="PS51910">
    <property type="entry name" value="GH18_2"/>
    <property type="match status" value="1"/>
</dbReference>
<evidence type="ECO:0000256" key="2">
    <source>
        <dbReference type="ARBA" id="ARBA00012729"/>
    </source>
</evidence>
<dbReference type="EMBL" id="CP019791">
    <property type="protein sequence ID" value="AQT68755.1"/>
    <property type="molecule type" value="Genomic_DNA"/>
</dbReference>
<gene>
    <name evidence="10" type="primary">chiA1_1</name>
    <name evidence="10" type="ORF">STSP2_01927</name>
</gene>
<feature type="domain" description="GH18" evidence="9">
    <location>
        <begin position="128"/>
        <end position="405"/>
    </location>
</feature>
<feature type="signal peptide" evidence="8">
    <location>
        <begin position="1"/>
        <end position="29"/>
    </location>
</feature>
<evidence type="ECO:0000256" key="8">
    <source>
        <dbReference type="SAM" id="SignalP"/>
    </source>
</evidence>
<dbReference type="InterPro" id="IPR050314">
    <property type="entry name" value="Glycosyl_Hydrlase_18"/>
</dbReference>
<feature type="chain" id="PRO_5010715563" description="chitinase" evidence="8">
    <location>
        <begin position="30"/>
        <end position="1257"/>
    </location>
</feature>
<evidence type="ECO:0000259" key="9">
    <source>
        <dbReference type="PROSITE" id="PS51910"/>
    </source>
</evidence>
<dbReference type="Pfam" id="PF00704">
    <property type="entry name" value="Glyco_hydro_18"/>
    <property type="match status" value="1"/>
</dbReference>
<dbReference type="Gene3D" id="2.60.120.1620">
    <property type="match status" value="1"/>
</dbReference>
<dbReference type="PANTHER" id="PTHR11177:SF317">
    <property type="entry name" value="CHITINASE 12-RELATED"/>
    <property type="match status" value="1"/>
</dbReference>
<dbReference type="InterPro" id="IPR017853">
    <property type="entry name" value="GH"/>
</dbReference>
<keyword evidence="4 7" id="KW-0378">Hydrolase</keyword>
<evidence type="ECO:0000313" key="10">
    <source>
        <dbReference type="EMBL" id="AQT68755.1"/>
    </source>
</evidence>
<dbReference type="InterPro" id="IPR018247">
    <property type="entry name" value="EF_Hand_1_Ca_BS"/>
</dbReference>
<dbReference type="PROSITE" id="PS01095">
    <property type="entry name" value="GH18_1"/>
    <property type="match status" value="1"/>
</dbReference>
<dbReference type="InterPro" id="IPR015919">
    <property type="entry name" value="Cadherin-like_sf"/>
</dbReference>
<dbReference type="Gene3D" id="3.40.5.30">
    <property type="entry name" value="(Trans)glycosidases - domain 2"/>
    <property type="match status" value="1"/>
</dbReference>
<organism evidence="10 11">
    <name type="scientific">Anaerohalosphaera lusitana</name>
    <dbReference type="NCBI Taxonomy" id="1936003"/>
    <lineage>
        <taxon>Bacteria</taxon>
        <taxon>Pseudomonadati</taxon>
        <taxon>Planctomycetota</taxon>
        <taxon>Phycisphaerae</taxon>
        <taxon>Sedimentisphaerales</taxon>
        <taxon>Anaerohalosphaeraceae</taxon>
        <taxon>Anaerohalosphaera</taxon>
    </lineage>
</organism>
<sequence precursor="true">MLIKQKSKLSWQMLLHLIALIIFSGVASAVTPNPMTWETPPYANGAFIISMKATTASDPSGVEYYFTCTSGGGHDSGWQDSPLYEDRILKPDTTYTYTVKARDKSASPTETAASIAKSATTHYSEFAGPVVGYIPGYRPISSSLDYQSLTHINLMALGADASGNLLDYTNHSELPVYVTNAHANNVKVYVTIVGSYNDLVQNPTPFANFISQLTQFCLDNDFDGVDIDWEEPYGLSSQGRENYSLLVQALDEALSPYDLGLTIAGSMWYYDINPWALKHLDWINVMAYDMGKPDHSTFQDALDALAFWEDYGVSRHKLVLGVPFYGYGTDGNQYTYAQIYDWYQPGPDVDSIDGYYFNGIDTIKQKTDYAFTNSYGGMMIWEVGQDKLNHPASLLAPLSETAKQYGVPDPSMPSKQVAYWSMDETTGTTAQDGSGNGLDGIVTNTSFDIASVPGAFGTAMQFDGTDDHIAVLNTPLLNPRNAITVSAWIKADTWQTDSWNGSIVSKAEWSGDSGGYVLRCGGNGRLSFALAVNGWPEALTDSVMSTGTWYHVAGTYDGSSIRVYINGSEVASTPQSGSIALSTSPLNIGRGAYANSRTFDGAIDEVRIYNYALDSKGIQTLFQGGHAEHPHPYDGQTDVLEKASLQWVSPDIAVRHDVYLGTNQTAVELADRYSPEYKGDVQESIYYLPLMDQTEYFWRIDEVFADESVVTGTVWHFTTDFSCLRGHWEMEETSGAVADDASGCMNDGSVTNTTYDIASVPGKIGKALQFDGFDDYINVPDNSCLNPTEELTVSAWIRADTWQANHWQGGIVSKWDGDMEGYTLSCGDDGRLSFALAIDSTWAEAITDPIMSTGSWYHVAGVYDGSTIKVYINGFESASTGKTGFFDPGANSLNIGRSYNNTRIFDGAIDDVRIYSRALNKTEITDLWHQSLLLFKMDPLNKPGIFAGLAYNGSLSGDIINIEDTYLAFSKISGPAWLTVGADGGLSGTPTLDDLGLNSFTVRVVNDSSGYFDNTILNITVGVPGDFDFDGDVDLSDLNTFAAEYLNAVTYTESAGHVVMEAEHFTTNTPGSGSMAGSDWVPFDENESSDGFMQALPDQSRSIDVQIDQKSPQLRYRIDFETAGEYYIWVKAKAADIASDSIHYGLDGVCASSGASSALRVLRDGSFNWISQKGSGERPKITVETAGVHNFDLWMREDGATLDRVLLTTDVNYDPTISGEPAESALTDLIADLNNDGTVDLLDFSILARHWLYSQEI</sequence>
<dbReference type="STRING" id="1936003.STSP2_01927"/>
<dbReference type="Pfam" id="PF13385">
    <property type="entry name" value="Laminin_G_3"/>
    <property type="match status" value="2"/>
</dbReference>
<dbReference type="OrthoDB" id="9812811at2"/>
<dbReference type="GO" id="GO:0005576">
    <property type="term" value="C:extracellular region"/>
    <property type="evidence" value="ECO:0007669"/>
    <property type="project" value="TreeGrafter"/>
</dbReference>
<keyword evidence="6 7" id="KW-0326">Glycosidase</keyword>
<name>A0A1U9NLP4_9BACT</name>
<dbReference type="KEGG" id="alus:STSP2_01927"/>
<dbReference type="InterPro" id="IPR011583">
    <property type="entry name" value="Chitinase_II/V-like_cat"/>
</dbReference>
<dbReference type="InterPro" id="IPR001223">
    <property type="entry name" value="Glyco_hydro18_cat"/>
</dbReference>
<evidence type="ECO:0000256" key="4">
    <source>
        <dbReference type="ARBA" id="ARBA00022801"/>
    </source>
</evidence>
<evidence type="ECO:0000313" key="11">
    <source>
        <dbReference type="Proteomes" id="UP000189674"/>
    </source>
</evidence>
<dbReference type="GO" id="GO:0005975">
    <property type="term" value="P:carbohydrate metabolic process"/>
    <property type="evidence" value="ECO:0007669"/>
    <property type="project" value="InterPro"/>
</dbReference>
<dbReference type="GO" id="GO:0016020">
    <property type="term" value="C:membrane"/>
    <property type="evidence" value="ECO:0007669"/>
    <property type="project" value="InterPro"/>
</dbReference>
<dbReference type="PANTHER" id="PTHR11177">
    <property type="entry name" value="CHITINASE"/>
    <property type="match status" value="1"/>
</dbReference>
<evidence type="ECO:0000256" key="1">
    <source>
        <dbReference type="ARBA" id="ARBA00000822"/>
    </source>
</evidence>
<dbReference type="InterPro" id="IPR013320">
    <property type="entry name" value="ConA-like_dom_sf"/>
</dbReference>
<comment type="catalytic activity">
    <reaction evidence="1">
        <text>Random endo-hydrolysis of N-acetyl-beta-D-glucosaminide (1-&gt;4)-beta-linkages in chitin and chitodextrins.</text>
        <dbReference type="EC" id="3.2.1.14"/>
    </reaction>
</comment>
<dbReference type="EC" id="3.2.1.14" evidence="2"/>
<evidence type="ECO:0000256" key="6">
    <source>
        <dbReference type="ARBA" id="ARBA00023295"/>
    </source>
</evidence>